<sequence length="100" mass="11364">MKKKIYVANKSRFSLSILILAIVISLSCILLLKLNIAEGAVEQQYYEMCVKSGDTLWSLAKQCTPNHKDVRKTIYEISQLNHLSTPDIYPGQIIKIPIQE</sequence>
<name>A0A841KWX9_9FIRM</name>
<evidence type="ECO:0000313" key="2">
    <source>
        <dbReference type="EMBL" id="MBB6217951.1"/>
    </source>
</evidence>
<dbReference type="SUPFAM" id="SSF54106">
    <property type="entry name" value="LysM domain"/>
    <property type="match status" value="1"/>
</dbReference>
<dbReference type="PROSITE" id="PS51782">
    <property type="entry name" value="LYSM"/>
    <property type="match status" value="1"/>
</dbReference>
<comment type="caution">
    <text evidence="2">The sequence shown here is derived from an EMBL/GenBank/DDBJ whole genome shotgun (WGS) entry which is preliminary data.</text>
</comment>
<protein>
    <recommendedName>
        <fullName evidence="1">LysM domain-containing protein</fullName>
    </recommendedName>
</protein>
<dbReference type="CDD" id="cd00118">
    <property type="entry name" value="LysM"/>
    <property type="match status" value="1"/>
</dbReference>
<evidence type="ECO:0000313" key="3">
    <source>
        <dbReference type="Proteomes" id="UP000579281"/>
    </source>
</evidence>
<dbReference type="InterPro" id="IPR018392">
    <property type="entry name" value="LysM"/>
</dbReference>
<feature type="domain" description="LysM" evidence="1">
    <location>
        <begin position="46"/>
        <end position="96"/>
    </location>
</feature>
<reference evidence="2 3" key="1">
    <citation type="submission" date="2020-08" db="EMBL/GenBank/DDBJ databases">
        <title>Genomic Encyclopedia of Type Strains, Phase IV (KMG-IV): sequencing the most valuable type-strain genomes for metagenomic binning, comparative biology and taxonomic classification.</title>
        <authorList>
            <person name="Goeker M."/>
        </authorList>
    </citation>
    <scope>NUCLEOTIDE SEQUENCE [LARGE SCALE GENOMIC DNA]</scope>
    <source>
        <strain evidence="2 3">DSM 103526</strain>
    </source>
</reference>
<gene>
    <name evidence="2" type="ORF">HNQ80_004088</name>
</gene>
<dbReference type="Proteomes" id="UP000579281">
    <property type="component" value="Unassembled WGS sequence"/>
</dbReference>
<dbReference type="SMART" id="SM00257">
    <property type="entry name" value="LysM"/>
    <property type="match status" value="1"/>
</dbReference>
<keyword evidence="3" id="KW-1185">Reference proteome</keyword>
<accession>A0A841KWX9</accession>
<dbReference type="PROSITE" id="PS51257">
    <property type="entry name" value="PROKAR_LIPOPROTEIN"/>
    <property type="match status" value="1"/>
</dbReference>
<dbReference type="RefSeq" id="WP_184312459.1">
    <property type="nucleotide sequence ID" value="NZ_JACHEN010000031.1"/>
</dbReference>
<dbReference type="EMBL" id="JACHEN010000031">
    <property type="protein sequence ID" value="MBB6217951.1"/>
    <property type="molecule type" value="Genomic_DNA"/>
</dbReference>
<organism evidence="2 3">
    <name type="scientific">Anaerosolibacter carboniphilus</name>
    <dbReference type="NCBI Taxonomy" id="1417629"/>
    <lineage>
        <taxon>Bacteria</taxon>
        <taxon>Bacillati</taxon>
        <taxon>Bacillota</taxon>
        <taxon>Clostridia</taxon>
        <taxon>Peptostreptococcales</taxon>
        <taxon>Thermotaleaceae</taxon>
        <taxon>Anaerosolibacter</taxon>
    </lineage>
</organism>
<proteinExistence type="predicted"/>
<dbReference type="AlphaFoldDB" id="A0A841KWX9"/>
<evidence type="ECO:0000259" key="1">
    <source>
        <dbReference type="PROSITE" id="PS51782"/>
    </source>
</evidence>
<dbReference type="InterPro" id="IPR036779">
    <property type="entry name" value="LysM_dom_sf"/>
</dbReference>
<dbReference type="Pfam" id="PF01476">
    <property type="entry name" value="LysM"/>
    <property type="match status" value="1"/>
</dbReference>
<dbReference type="Gene3D" id="3.10.350.10">
    <property type="entry name" value="LysM domain"/>
    <property type="match status" value="1"/>
</dbReference>